<dbReference type="GO" id="GO:0004222">
    <property type="term" value="F:metalloendopeptidase activity"/>
    <property type="evidence" value="ECO:0007669"/>
    <property type="project" value="InterPro"/>
</dbReference>
<proteinExistence type="inferred from homology"/>
<evidence type="ECO:0000313" key="11">
    <source>
        <dbReference type="Proteomes" id="UP000315750"/>
    </source>
</evidence>
<protein>
    <submittedName>
        <fullName evidence="10">Matrixin</fullName>
    </submittedName>
</protein>
<dbReference type="Proteomes" id="UP000315750">
    <property type="component" value="Chromosome"/>
</dbReference>
<dbReference type="GO" id="GO:0006508">
    <property type="term" value="P:proteolysis"/>
    <property type="evidence" value="ECO:0007669"/>
    <property type="project" value="UniProtKB-KW"/>
</dbReference>
<name>A0A518AN00_9BACT</name>
<comment type="similarity">
    <text evidence="2">Belongs to the peptidase M10A family.</text>
</comment>
<evidence type="ECO:0000256" key="7">
    <source>
        <dbReference type="ARBA" id="ARBA00022833"/>
    </source>
</evidence>
<evidence type="ECO:0000256" key="4">
    <source>
        <dbReference type="ARBA" id="ARBA00022723"/>
    </source>
</evidence>
<dbReference type="SUPFAM" id="SSF63446">
    <property type="entry name" value="Type I dockerin domain"/>
    <property type="match status" value="1"/>
</dbReference>
<dbReference type="GO" id="GO:0000272">
    <property type="term" value="P:polysaccharide catabolic process"/>
    <property type="evidence" value="ECO:0007669"/>
    <property type="project" value="InterPro"/>
</dbReference>
<dbReference type="GO" id="GO:0004553">
    <property type="term" value="F:hydrolase activity, hydrolyzing O-glycosyl compounds"/>
    <property type="evidence" value="ECO:0007669"/>
    <property type="project" value="InterPro"/>
</dbReference>
<dbReference type="GO" id="GO:0030574">
    <property type="term" value="P:collagen catabolic process"/>
    <property type="evidence" value="ECO:0007669"/>
    <property type="project" value="TreeGrafter"/>
</dbReference>
<evidence type="ECO:0000256" key="3">
    <source>
        <dbReference type="ARBA" id="ARBA00022670"/>
    </source>
</evidence>
<dbReference type="SUPFAM" id="SSF55486">
    <property type="entry name" value="Metalloproteases ('zincins'), catalytic domain"/>
    <property type="match status" value="1"/>
</dbReference>
<keyword evidence="3" id="KW-0645">Protease</keyword>
<evidence type="ECO:0000259" key="9">
    <source>
        <dbReference type="SMART" id="SM00235"/>
    </source>
</evidence>
<reference evidence="10 11" key="1">
    <citation type="submission" date="2019-02" db="EMBL/GenBank/DDBJ databases">
        <title>Deep-cultivation of Planctomycetes and their phenomic and genomic characterization uncovers novel biology.</title>
        <authorList>
            <person name="Wiegand S."/>
            <person name="Jogler M."/>
            <person name="Boedeker C."/>
            <person name="Pinto D."/>
            <person name="Vollmers J."/>
            <person name="Rivas-Marin E."/>
            <person name="Kohn T."/>
            <person name="Peeters S.H."/>
            <person name="Heuer A."/>
            <person name="Rast P."/>
            <person name="Oberbeckmann S."/>
            <person name="Bunk B."/>
            <person name="Jeske O."/>
            <person name="Meyerdierks A."/>
            <person name="Storesund J.E."/>
            <person name="Kallscheuer N."/>
            <person name="Luecker S."/>
            <person name="Lage O.M."/>
            <person name="Pohl T."/>
            <person name="Merkel B.J."/>
            <person name="Hornburger P."/>
            <person name="Mueller R.-W."/>
            <person name="Bruemmer F."/>
            <person name="Labrenz M."/>
            <person name="Spormann A.M."/>
            <person name="Op den Camp H."/>
            <person name="Overmann J."/>
            <person name="Amann R."/>
            <person name="Jetten M.S.M."/>
            <person name="Mascher T."/>
            <person name="Medema M.H."/>
            <person name="Devos D.P."/>
            <person name="Kaster A.-K."/>
            <person name="Ovreas L."/>
            <person name="Rohde M."/>
            <person name="Galperin M.Y."/>
            <person name="Jogler C."/>
        </authorList>
    </citation>
    <scope>NUCLEOTIDE SEQUENCE [LARGE SCALE GENOMIC DNA]</scope>
    <source>
        <strain evidence="10 11">Pan181</strain>
    </source>
</reference>
<dbReference type="EMBL" id="CP036278">
    <property type="protein sequence ID" value="QDU56109.1"/>
    <property type="molecule type" value="Genomic_DNA"/>
</dbReference>
<dbReference type="GO" id="GO:0030198">
    <property type="term" value="P:extracellular matrix organization"/>
    <property type="evidence" value="ECO:0007669"/>
    <property type="project" value="TreeGrafter"/>
</dbReference>
<keyword evidence="8" id="KW-0482">Metalloprotease</keyword>
<dbReference type="GO" id="GO:0005615">
    <property type="term" value="C:extracellular space"/>
    <property type="evidence" value="ECO:0007669"/>
    <property type="project" value="TreeGrafter"/>
</dbReference>
<dbReference type="InterPro" id="IPR006026">
    <property type="entry name" value="Peptidase_Metallo"/>
</dbReference>
<evidence type="ECO:0000256" key="6">
    <source>
        <dbReference type="ARBA" id="ARBA00022801"/>
    </source>
</evidence>
<organism evidence="10 11">
    <name type="scientific">Aeoliella mucimassa</name>
    <dbReference type="NCBI Taxonomy" id="2527972"/>
    <lineage>
        <taxon>Bacteria</taxon>
        <taxon>Pseudomonadati</taxon>
        <taxon>Planctomycetota</taxon>
        <taxon>Planctomycetia</taxon>
        <taxon>Pirellulales</taxon>
        <taxon>Lacipirellulaceae</taxon>
        <taxon>Aeoliella</taxon>
    </lineage>
</organism>
<dbReference type="SMART" id="SM00235">
    <property type="entry name" value="ZnMc"/>
    <property type="match status" value="1"/>
</dbReference>
<keyword evidence="7" id="KW-0862">Zinc</keyword>
<dbReference type="InterPro" id="IPR024079">
    <property type="entry name" value="MetalloPept_cat_dom_sf"/>
</dbReference>
<dbReference type="InterPro" id="IPR001818">
    <property type="entry name" value="Pept_M10_metallopeptidase"/>
</dbReference>
<dbReference type="AlphaFoldDB" id="A0A518AN00"/>
<keyword evidence="5" id="KW-0732">Signal</keyword>
<dbReference type="Pfam" id="PF00413">
    <property type="entry name" value="Peptidase_M10"/>
    <property type="match status" value="1"/>
</dbReference>
<dbReference type="GO" id="GO:0008270">
    <property type="term" value="F:zinc ion binding"/>
    <property type="evidence" value="ECO:0007669"/>
    <property type="project" value="InterPro"/>
</dbReference>
<dbReference type="Gene3D" id="3.40.390.10">
    <property type="entry name" value="Collagenase (Catalytic Domain)"/>
    <property type="match status" value="1"/>
</dbReference>
<dbReference type="InterPro" id="IPR036439">
    <property type="entry name" value="Dockerin_dom_sf"/>
</dbReference>
<keyword evidence="4" id="KW-0479">Metal-binding</keyword>
<dbReference type="PRINTS" id="PR00138">
    <property type="entry name" value="MATRIXIN"/>
</dbReference>
<dbReference type="InterPro" id="IPR018247">
    <property type="entry name" value="EF_Hand_1_Ca_BS"/>
</dbReference>
<dbReference type="PROSITE" id="PS00018">
    <property type="entry name" value="EF_HAND_1"/>
    <property type="match status" value="1"/>
</dbReference>
<evidence type="ECO:0000313" key="10">
    <source>
        <dbReference type="EMBL" id="QDU56109.1"/>
    </source>
</evidence>
<dbReference type="Gene3D" id="2.60.120.380">
    <property type="match status" value="1"/>
</dbReference>
<dbReference type="InterPro" id="IPR002105">
    <property type="entry name" value="Dockerin_1_rpt"/>
</dbReference>
<dbReference type="PANTHER" id="PTHR10201:SF291">
    <property type="entry name" value="MATRIX METALLOPROTEINASE 1, ISOFORM C-RELATED"/>
    <property type="match status" value="1"/>
</dbReference>
<dbReference type="InterPro" id="IPR021190">
    <property type="entry name" value="Pept_M10A"/>
</dbReference>
<accession>A0A518AN00</accession>
<dbReference type="PANTHER" id="PTHR10201">
    <property type="entry name" value="MATRIX METALLOPROTEINASE"/>
    <property type="match status" value="1"/>
</dbReference>
<evidence type="ECO:0000256" key="8">
    <source>
        <dbReference type="ARBA" id="ARBA00023049"/>
    </source>
</evidence>
<evidence type="ECO:0000256" key="5">
    <source>
        <dbReference type="ARBA" id="ARBA00022729"/>
    </source>
</evidence>
<dbReference type="KEGG" id="amuc:Pan181_23130"/>
<dbReference type="Pfam" id="PF00404">
    <property type="entry name" value="Dockerin_1"/>
    <property type="match status" value="1"/>
</dbReference>
<comment type="cofactor">
    <cofactor evidence="1">
        <name>Zn(2+)</name>
        <dbReference type="ChEBI" id="CHEBI:29105"/>
    </cofactor>
</comment>
<evidence type="ECO:0000256" key="2">
    <source>
        <dbReference type="ARBA" id="ARBA00010370"/>
    </source>
</evidence>
<keyword evidence="11" id="KW-1185">Reference proteome</keyword>
<evidence type="ECO:0000256" key="1">
    <source>
        <dbReference type="ARBA" id="ARBA00001947"/>
    </source>
</evidence>
<dbReference type="GO" id="GO:0031012">
    <property type="term" value="C:extracellular matrix"/>
    <property type="evidence" value="ECO:0007669"/>
    <property type="project" value="InterPro"/>
</dbReference>
<dbReference type="Gene3D" id="1.10.1330.10">
    <property type="entry name" value="Dockerin domain"/>
    <property type="match status" value="1"/>
</dbReference>
<keyword evidence="6" id="KW-0378">Hydrolase</keyword>
<sequence>MFSVATKLQFTFFLGSITFASFAFGYVPDERWSTTSYGSAGESGTPATLSWSIVPDGTSIPGEGDSDLIEYMDDIFGVTSSSTDLTERPWFELFESIVGRWGEVSGLTFEYEANDTGSEVYYNDGVLGTRGDIRFSGSYIDGSNNTLAYAWLPEVGDVVIDTGEASFFADSSDNYLAFRNTVMHEVGHALGLLHVESSSEVLLMEPVIDLSIDGPQLDDIRGMQGLYGDYYEKSNNGQGNGTYSLATSLGSLIDGGELSIGSDATGGQEVDPTETDFVSISNATDVDVYSFTIDQPMTLEALLTPLGGEFRQGVEGGQQSTFDANSRNDLLLTIFDSNGTTVMELANDTAAGSTEEIIGLDLTTAGTYYAEISGSSSSVQLYELVLSGLALFIESGDFNGDGIVDLADYTLWRDSFGATGTTLAADGNGDHVVDALDYSIWKSQFGTSTGLGGMTDTTVVPEPAGGMLLLCFAAASLAMIKSATF</sequence>
<gene>
    <name evidence="10" type="ORF">Pan181_23130</name>
</gene>
<dbReference type="OrthoDB" id="247526at2"/>
<feature type="domain" description="Peptidase metallopeptidase" evidence="9">
    <location>
        <begin position="65"/>
        <end position="229"/>
    </location>
</feature>